<dbReference type="EMBL" id="BMAW01114871">
    <property type="protein sequence ID" value="GFT63747.1"/>
    <property type="molecule type" value="Genomic_DNA"/>
</dbReference>
<dbReference type="GO" id="GO:0008253">
    <property type="term" value="F:5'-nucleotidase activity"/>
    <property type="evidence" value="ECO:0007669"/>
    <property type="project" value="UniProtKB-EC"/>
</dbReference>
<dbReference type="SUPFAM" id="SSF56300">
    <property type="entry name" value="Metallo-dependent phosphatases"/>
    <property type="match status" value="1"/>
</dbReference>
<dbReference type="AlphaFoldDB" id="A0A8X6TYJ8"/>
<dbReference type="InterPro" id="IPR036907">
    <property type="entry name" value="5'-Nucleotdase_C_sf"/>
</dbReference>
<sequence>LKAKFHPAIPAIEEEVEHLEKSGIDKIIVLGHSSYSANLDIIKKVKGVDVAIGEDVDLVQKASLDNHLVPTKESIHGNNSSRDYGYDKNLDLTSNPSVYTITHPGKYVGIIRVTFDDKGMIIKSGGESILLDNSIPQDNETLTYLKNTHPQLANPSGHRRLPDDERILANSSFPFESNTCKTNECTLGNLVTDAMLNTYDRHKDIVKEKGDPEKWGYIDAVVFPAGSFRYPLQAGKYISCGGIVIQACPTRSLTKTCKLTI</sequence>
<gene>
    <name evidence="3" type="primary">NT5E</name>
    <name evidence="3" type="ORF">NPIL_436161</name>
</gene>
<evidence type="ECO:0000313" key="3">
    <source>
        <dbReference type="EMBL" id="GFT63747.1"/>
    </source>
</evidence>
<evidence type="ECO:0000256" key="1">
    <source>
        <dbReference type="ARBA" id="ARBA00000815"/>
    </source>
</evidence>
<dbReference type="PANTHER" id="PTHR11575:SF24">
    <property type="entry name" value="5'-NUCLEOTIDASE"/>
    <property type="match status" value="1"/>
</dbReference>
<dbReference type="SUPFAM" id="SSF55816">
    <property type="entry name" value="5'-nucleotidase (syn. UDP-sugar hydrolase), C-terminal domain"/>
    <property type="match status" value="1"/>
</dbReference>
<dbReference type="GO" id="GO:0009166">
    <property type="term" value="P:nucleotide catabolic process"/>
    <property type="evidence" value="ECO:0007669"/>
    <property type="project" value="InterPro"/>
</dbReference>
<feature type="non-terminal residue" evidence="3">
    <location>
        <position position="1"/>
    </location>
</feature>
<dbReference type="InterPro" id="IPR029052">
    <property type="entry name" value="Metallo-depent_PP-like"/>
</dbReference>
<dbReference type="Gene3D" id="3.90.780.10">
    <property type="entry name" value="5'-Nucleotidase, C-terminal domain"/>
    <property type="match status" value="1"/>
</dbReference>
<dbReference type="EC" id="3.1.3.5" evidence="2"/>
<accession>A0A8X6TYJ8</accession>
<dbReference type="Proteomes" id="UP000887013">
    <property type="component" value="Unassembled WGS sequence"/>
</dbReference>
<proteinExistence type="predicted"/>
<comment type="catalytic activity">
    <reaction evidence="1">
        <text>a ribonucleoside 5'-phosphate + H2O = a ribonucleoside + phosphate</text>
        <dbReference type="Rhea" id="RHEA:12484"/>
        <dbReference type="ChEBI" id="CHEBI:15377"/>
        <dbReference type="ChEBI" id="CHEBI:18254"/>
        <dbReference type="ChEBI" id="CHEBI:43474"/>
        <dbReference type="ChEBI" id="CHEBI:58043"/>
        <dbReference type="EC" id="3.1.3.5"/>
    </reaction>
</comment>
<evidence type="ECO:0000313" key="4">
    <source>
        <dbReference type="Proteomes" id="UP000887013"/>
    </source>
</evidence>
<reference evidence="3" key="1">
    <citation type="submission" date="2020-08" db="EMBL/GenBank/DDBJ databases">
        <title>Multicomponent nature underlies the extraordinary mechanical properties of spider dragline silk.</title>
        <authorList>
            <person name="Kono N."/>
            <person name="Nakamura H."/>
            <person name="Mori M."/>
            <person name="Yoshida Y."/>
            <person name="Ohtoshi R."/>
            <person name="Malay A.D."/>
            <person name="Moran D.A.P."/>
            <person name="Tomita M."/>
            <person name="Numata K."/>
            <person name="Arakawa K."/>
        </authorList>
    </citation>
    <scope>NUCLEOTIDE SEQUENCE</scope>
</reference>
<name>A0A8X6TYJ8_NEPPI</name>
<dbReference type="Gene3D" id="3.60.21.10">
    <property type="match status" value="1"/>
</dbReference>
<dbReference type="InterPro" id="IPR006179">
    <property type="entry name" value="5_nucleotidase/apyrase"/>
</dbReference>
<organism evidence="3 4">
    <name type="scientific">Nephila pilipes</name>
    <name type="common">Giant wood spider</name>
    <name type="synonym">Nephila maculata</name>
    <dbReference type="NCBI Taxonomy" id="299642"/>
    <lineage>
        <taxon>Eukaryota</taxon>
        <taxon>Metazoa</taxon>
        <taxon>Ecdysozoa</taxon>
        <taxon>Arthropoda</taxon>
        <taxon>Chelicerata</taxon>
        <taxon>Arachnida</taxon>
        <taxon>Araneae</taxon>
        <taxon>Araneomorphae</taxon>
        <taxon>Entelegynae</taxon>
        <taxon>Araneoidea</taxon>
        <taxon>Nephilidae</taxon>
        <taxon>Nephila</taxon>
    </lineage>
</organism>
<evidence type="ECO:0000256" key="2">
    <source>
        <dbReference type="ARBA" id="ARBA00012643"/>
    </source>
</evidence>
<protein>
    <recommendedName>
        <fullName evidence="2">5'-nucleotidase</fullName>
        <ecNumber evidence="2">3.1.3.5</ecNumber>
    </recommendedName>
</protein>
<dbReference type="PANTHER" id="PTHR11575">
    <property type="entry name" value="5'-NUCLEOTIDASE-RELATED"/>
    <property type="match status" value="1"/>
</dbReference>
<comment type="caution">
    <text evidence="3">The sequence shown here is derived from an EMBL/GenBank/DDBJ whole genome shotgun (WGS) entry which is preliminary data.</text>
</comment>
<keyword evidence="4" id="KW-1185">Reference proteome</keyword>
<dbReference type="OrthoDB" id="7722975at2759"/>